<evidence type="ECO:0000256" key="1">
    <source>
        <dbReference type="SAM" id="Phobius"/>
    </source>
</evidence>
<keyword evidence="1" id="KW-0472">Membrane</keyword>
<keyword evidence="1" id="KW-0812">Transmembrane</keyword>
<keyword evidence="1" id="KW-1133">Transmembrane helix</keyword>
<protein>
    <submittedName>
        <fullName evidence="2">Uncharacterized protein</fullName>
    </submittedName>
</protein>
<name>A0ABP8MKP5_9BACT</name>
<gene>
    <name evidence="2" type="ORF">GCM10023156_16590</name>
</gene>
<evidence type="ECO:0000313" key="3">
    <source>
        <dbReference type="Proteomes" id="UP001500840"/>
    </source>
</evidence>
<sequence length="70" mass="7940">MNNDDEQTTDPHQLVGWFEFGCWTIIAMTPFLYWVNGSAVSRDQLVVRSLLVAVALIAGVTLRCIAWSRR</sequence>
<dbReference type="EMBL" id="BAABGA010000018">
    <property type="protein sequence ID" value="GAA4450373.1"/>
    <property type="molecule type" value="Genomic_DNA"/>
</dbReference>
<evidence type="ECO:0000313" key="2">
    <source>
        <dbReference type="EMBL" id="GAA4450373.1"/>
    </source>
</evidence>
<keyword evidence="3" id="KW-1185">Reference proteome</keyword>
<feature type="transmembrane region" description="Helical" evidence="1">
    <location>
        <begin position="45"/>
        <end position="68"/>
    </location>
</feature>
<proteinExistence type="predicted"/>
<organism evidence="2 3">
    <name type="scientific">Novipirellula rosea</name>
    <dbReference type="NCBI Taxonomy" id="1031540"/>
    <lineage>
        <taxon>Bacteria</taxon>
        <taxon>Pseudomonadati</taxon>
        <taxon>Planctomycetota</taxon>
        <taxon>Planctomycetia</taxon>
        <taxon>Pirellulales</taxon>
        <taxon>Pirellulaceae</taxon>
        <taxon>Novipirellula</taxon>
    </lineage>
</organism>
<feature type="transmembrane region" description="Helical" evidence="1">
    <location>
        <begin position="14"/>
        <end position="33"/>
    </location>
</feature>
<reference evidence="3" key="1">
    <citation type="journal article" date="2019" name="Int. J. Syst. Evol. Microbiol.">
        <title>The Global Catalogue of Microorganisms (GCM) 10K type strain sequencing project: providing services to taxonomists for standard genome sequencing and annotation.</title>
        <authorList>
            <consortium name="The Broad Institute Genomics Platform"/>
            <consortium name="The Broad Institute Genome Sequencing Center for Infectious Disease"/>
            <person name="Wu L."/>
            <person name="Ma J."/>
        </authorList>
    </citation>
    <scope>NUCLEOTIDE SEQUENCE [LARGE SCALE GENOMIC DNA]</scope>
    <source>
        <strain evidence="3">JCM 17759</strain>
    </source>
</reference>
<comment type="caution">
    <text evidence="2">The sequence shown here is derived from an EMBL/GenBank/DDBJ whole genome shotgun (WGS) entry which is preliminary data.</text>
</comment>
<dbReference type="RefSeq" id="WP_345321032.1">
    <property type="nucleotide sequence ID" value="NZ_BAABGA010000018.1"/>
</dbReference>
<accession>A0ABP8MKP5</accession>
<dbReference type="Proteomes" id="UP001500840">
    <property type="component" value="Unassembled WGS sequence"/>
</dbReference>